<protein>
    <submittedName>
        <fullName evidence="1">Receptor-like protein kinase FERONIA</fullName>
    </submittedName>
</protein>
<comment type="caution">
    <text evidence="1">The sequence shown here is derived from an EMBL/GenBank/DDBJ whole genome shotgun (WGS) entry which is preliminary data.</text>
</comment>
<gene>
    <name evidence="1" type="ORF">LOK49_LG06G02366</name>
</gene>
<proteinExistence type="predicted"/>
<reference evidence="1 2" key="1">
    <citation type="journal article" date="2022" name="Plant J.">
        <title>Chromosome-level genome of Camellia lanceoleosa provides a valuable resource for understanding genome evolution and self-incompatibility.</title>
        <authorList>
            <person name="Gong W."/>
            <person name="Xiao S."/>
            <person name="Wang L."/>
            <person name="Liao Z."/>
            <person name="Chang Y."/>
            <person name="Mo W."/>
            <person name="Hu G."/>
            <person name="Li W."/>
            <person name="Zhao G."/>
            <person name="Zhu H."/>
            <person name="Hu X."/>
            <person name="Ji K."/>
            <person name="Xiang X."/>
            <person name="Song Q."/>
            <person name="Yuan D."/>
            <person name="Jin S."/>
            <person name="Zhang L."/>
        </authorList>
    </citation>
    <scope>NUCLEOTIDE SEQUENCE [LARGE SCALE GENOMIC DNA]</scope>
    <source>
        <strain evidence="1">SQ_2022a</strain>
    </source>
</reference>
<organism evidence="1 2">
    <name type="scientific">Camellia lanceoleosa</name>
    <dbReference type="NCBI Taxonomy" id="1840588"/>
    <lineage>
        <taxon>Eukaryota</taxon>
        <taxon>Viridiplantae</taxon>
        <taxon>Streptophyta</taxon>
        <taxon>Embryophyta</taxon>
        <taxon>Tracheophyta</taxon>
        <taxon>Spermatophyta</taxon>
        <taxon>Magnoliopsida</taxon>
        <taxon>eudicotyledons</taxon>
        <taxon>Gunneridae</taxon>
        <taxon>Pentapetalae</taxon>
        <taxon>asterids</taxon>
        <taxon>Ericales</taxon>
        <taxon>Theaceae</taxon>
        <taxon>Camellia</taxon>
    </lineage>
</organism>
<dbReference type="EMBL" id="CM045762">
    <property type="protein sequence ID" value="KAI8010172.1"/>
    <property type="molecule type" value="Genomic_DNA"/>
</dbReference>
<evidence type="ECO:0000313" key="1">
    <source>
        <dbReference type="EMBL" id="KAI8010172.1"/>
    </source>
</evidence>
<accession>A0ACC0H9G2</accession>
<keyword evidence="2" id="KW-1185">Reference proteome</keyword>
<name>A0ACC0H9G2_9ERIC</name>
<sequence length="129" mass="14632">MVAEEEEEKLEQISLAEWALHCHQLGTLHQIMDPFLREKIDPECFKTFTEIAKKCLSDKGSERPTMGDVLWYLELARQQQEANAVEEKMCLEMSDRTTSETFVTIDLGIGNSDPTPGVEFSELLAPVGR</sequence>
<dbReference type="Proteomes" id="UP001060215">
    <property type="component" value="Chromosome 5"/>
</dbReference>
<evidence type="ECO:0000313" key="2">
    <source>
        <dbReference type="Proteomes" id="UP001060215"/>
    </source>
</evidence>